<dbReference type="PANTHER" id="PTHR30272">
    <property type="entry name" value="3-HYDROXYACYL-[ACYL-CARRIER-PROTEIN] DEHYDRATASE"/>
    <property type="match status" value="1"/>
</dbReference>
<protein>
    <submittedName>
        <fullName evidence="2">3-hydroxymyristoyl/3-hydroxydecanoyl-(Acyl carrier protein) dehydratase</fullName>
    </submittedName>
</protein>
<sequence>MKDKEYVQERIPHRDPFLLVDGVTSIGETEAKAYRDILEDDPVFRGHFPGCPIYPGVLIIEGLAQTAGILLLKPGTTPLFVGIEKARFKTIVKPPCRLEYSIRLIGRKMNLAKIDATAFVDGKLSVKAVLLVTSLEQ</sequence>
<dbReference type="PATRIC" id="fig|1184387.3.peg.951"/>
<evidence type="ECO:0000313" key="3">
    <source>
        <dbReference type="Proteomes" id="UP000054092"/>
    </source>
</evidence>
<dbReference type="CDD" id="cd01288">
    <property type="entry name" value="FabZ"/>
    <property type="match status" value="1"/>
</dbReference>
<dbReference type="Gene3D" id="3.10.129.10">
    <property type="entry name" value="Hotdog Thioesterase"/>
    <property type="match status" value="1"/>
</dbReference>
<name>A0A124FYH2_9BACT</name>
<dbReference type="PANTHER" id="PTHR30272:SF1">
    <property type="entry name" value="3-HYDROXYACYL-[ACYL-CARRIER-PROTEIN] DEHYDRATASE"/>
    <property type="match status" value="1"/>
</dbReference>
<keyword evidence="1" id="KW-0456">Lyase</keyword>
<dbReference type="AlphaFoldDB" id="A0A124FYH2"/>
<gene>
    <name evidence="2" type="ORF">XD94_0598</name>
</gene>
<evidence type="ECO:0000256" key="1">
    <source>
        <dbReference type="ARBA" id="ARBA00023239"/>
    </source>
</evidence>
<comment type="caution">
    <text evidence="2">The sequence shown here is derived from an EMBL/GenBank/DDBJ whole genome shotgun (WGS) entry which is preliminary data.</text>
</comment>
<organism evidence="2 3">
    <name type="scientific">Mesotoga prima</name>
    <dbReference type="NCBI Taxonomy" id="1184387"/>
    <lineage>
        <taxon>Bacteria</taxon>
        <taxon>Thermotogati</taxon>
        <taxon>Thermotogota</taxon>
        <taxon>Thermotogae</taxon>
        <taxon>Kosmotogales</taxon>
        <taxon>Kosmotogaceae</taxon>
        <taxon>Mesotoga</taxon>
    </lineage>
</organism>
<accession>A0A124FYH2</accession>
<dbReference type="SUPFAM" id="SSF54637">
    <property type="entry name" value="Thioesterase/thiol ester dehydrase-isomerase"/>
    <property type="match status" value="1"/>
</dbReference>
<evidence type="ECO:0000313" key="2">
    <source>
        <dbReference type="EMBL" id="KUK81146.1"/>
    </source>
</evidence>
<proteinExistence type="predicted"/>
<dbReference type="GO" id="GO:0016829">
    <property type="term" value="F:lyase activity"/>
    <property type="evidence" value="ECO:0007669"/>
    <property type="project" value="UniProtKB-KW"/>
</dbReference>
<dbReference type="Proteomes" id="UP000054092">
    <property type="component" value="Unassembled WGS sequence"/>
</dbReference>
<dbReference type="NCBIfam" id="NF000582">
    <property type="entry name" value="PRK00006.1"/>
    <property type="match status" value="1"/>
</dbReference>
<dbReference type="EMBL" id="LGGP01000079">
    <property type="protein sequence ID" value="KUK81146.1"/>
    <property type="molecule type" value="Genomic_DNA"/>
</dbReference>
<dbReference type="InterPro" id="IPR029069">
    <property type="entry name" value="HotDog_dom_sf"/>
</dbReference>
<reference evidence="3" key="1">
    <citation type="journal article" date="2015" name="MBio">
        <title>Genome-Resolved Metagenomic Analysis Reveals Roles for Candidate Phyla and Other Microbial Community Members in Biogeochemical Transformations in Oil Reservoirs.</title>
        <authorList>
            <person name="Hu P."/>
            <person name="Tom L."/>
            <person name="Singh A."/>
            <person name="Thomas B.C."/>
            <person name="Baker B.J."/>
            <person name="Piceno Y.M."/>
            <person name="Andersen G.L."/>
            <person name="Banfield J.F."/>
        </authorList>
    </citation>
    <scope>NUCLEOTIDE SEQUENCE [LARGE SCALE GENOMIC DNA]</scope>
</reference>
<dbReference type="Pfam" id="PF07977">
    <property type="entry name" value="FabA"/>
    <property type="match status" value="1"/>
</dbReference>
<dbReference type="InterPro" id="IPR013114">
    <property type="entry name" value="FabA_FabZ"/>
</dbReference>